<keyword evidence="3" id="KW-1185">Reference proteome</keyword>
<evidence type="ECO:0000313" key="2">
    <source>
        <dbReference type="EMBL" id="MBP2352160.1"/>
    </source>
</evidence>
<feature type="compositionally biased region" description="Basic and acidic residues" evidence="1">
    <location>
        <begin position="24"/>
        <end position="44"/>
    </location>
</feature>
<evidence type="ECO:0000256" key="1">
    <source>
        <dbReference type="SAM" id="MobiDB-lite"/>
    </source>
</evidence>
<dbReference type="Proteomes" id="UP000755585">
    <property type="component" value="Unassembled WGS sequence"/>
</dbReference>
<accession>A0ABS4UKJ3</accession>
<feature type="compositionally biased region" description="Basic residues" evidence="1">
    <location>
        <begin position="79"/>
        <end position="91"/>
    </location>
</feature>
<gene>
    <name evidence="2" type="ORF">JOF29_003243</name>
</gene>
<feature type="compositionally biased region" description="Polar residues" evidence="1">
    <location>
        <begin position="1"/>
        <end position="10"/>
    </location>
</feature>
<reference evidence="2 3" key="1">
    <citation type="submission" date="2021-03" db="EMBL/GenBank/DDBJ databases">
        <title>Sequencing the genomes of 1000 actinobacteria strains.</title>
        <authorList>
            <person name="Klenk H.-P."/>
        </authorList>
    </citation>
    <scope>NUCLEOTIDE SEQUENCE [LARGE SCALE GENOMIC DNA]</scope>
    <source>
        <strain evidence="2 3">DSM 18824</strain>
    </source>
</reference>
<protein>
    <recommendedName>
        <fullName evidence="4">Plasmid stabilization protein</fullName>
    </recommendedName>
</protein>
<dbReference type="EMBL" id="JAGINT010000001">
    <property type="protein sequence ID" value="MBP2352160.1"/>
    <property type="molecule type" value="Genomic_DNA"/>
</dbReference>
<dbReference type="RefSeq" id="WP_209694960.1">
    <property type="nucleotide sequence ID" value="NZ_BAAAVU010000009.1"/>
</dbReference>
<sequence length="91" mass="9810">MANYGRQTPGFSEGRGKGPLPGTIEERQARDAQKAKDAAKEAKKAAKPAKPSSDDRRTRRANMDVNAAMENGRSVSGRKAARVAKGRSRLD</sequence>
<proteinExistence type="predicted"/>
<comment type="caution">
    <text evidence="2">The sequence shown here is derived from an EMBL/GenBank/DDBJ whole genome shotgun (WGS) entry which is preliminary data.</text>
</comment>
<name>A0ABS4UKJ3_9ACTN</name>
<evidence type="ECO:0008006" key="4">
    <source>
        <dbReference type="Google" id="ProtNLM"/>
    </source>
</evidence>
<feature type="region of interest" description="Disordered" evidence="1">
    <location>
        <begin position="1"/>
        <end position="91"/>
    </location>
</feature>
<organism evidence="2 3">
    <name type="scientific">Kribbella aluminosa</name>
    <dbReference type="NCBI Taxonomy" id="416017"/>
    <lineage>
        <taxon>Bacteria</taxon>
        <taxon>Bacillati</taxon>
        <taxon>Actinomycetota</taxon>
        <taxon>Actinomycetes</taxon>
        <taxon>Propionibacteriales</taxon>
        <taxon>Kribbellaceae</taxon>
        <taxon>Kribbella</taxon>
    </lineage>
</organism>
<evidence type="ECO:0000313" key="3">
    <source>
        <dbReference type="Proteomes" id="UP000755585"/>
    </source>
</evidence>